<gene>
    <name evidence="2" type="ORF">RFI_02301</name>
</gene>
<feature type="coiled-coil region" evidence="1">
    <location>
        <begin position="184"/>
        <end position="261"/>
    </location>
</feature>
<sequence>IDLIVFATGYHVSLPLFEASKLVTFFEHTNAYGRKEYFPDLVEGVCSDKFPNLYVFGIGQPRGGVGVLTIPAAQFIVRMLWLQCYFRTPVGQILRLFGKKYLTNYYMDPVQIFNNLLASIKYYQLILRIATLVGYKSLKSFDFHRVAIKLCNNTLLIFCNKHKKKTRNRTKIQDYFTTSFLNINERLREQKLVVKRSIRELDRELRRLEKESEKIEEQIKKQSQDEQSRILGHFTSNTTERRDKHKKLVKLKTELRSLLNEMNSGIALTQLHKSIGSVSKAMLIASDQIALPQLQVSLAIFVFIY</sequence>
<proteinExistence type="predicted"/>
<keyword evidence="2" id="KW-0503">Monooxygenase</keyword>
<dbReference type="Proteomes" id="UP000023152">
    <property type="component" value="Unassembled WGS sequence"/>
</dbReference>
<keyword evidence="1" id="KW-0175">Coiled coil</keyword>
<evidence type="ECO:0000313" key="2">
    <source>
        <dbReference type="EMBL" id="ETO34786.1"/>
    </source>
</evidence>
<protein>
    <submittedName>
        <fullName evidence="2">Monooxygenase flavin binding family protein</fullName>
    </submittedName>
</protein>
<keyword evidence="2" id="KW-0560">Oxidoreductase</keyword>
<dbReference type="EMBL" id="ASPP01002282">
    <property type="protein sequence ID" value="ETO34786.1"/>
    <property type="molecule type" value="Genomic_DNA"/>
</dbReference>
<dbReference type="Gene3D" id="6.10.140.1230">
    <property type="match status" value="1"/>
</dbReference>
<feature type="non-terminal residue" evidence="2">
    <location>
        <position position="1"/>
    </location>
</feature>
<dbReference type="GO" id="GO:0004497">
    <property type="term" value="F:monooxygenase activity"/>
    <property type="evidence" value="ECO:0007669"/>
    <property type="project" value="UniProtKB-KW"/>
</dbReference>
<accession>X6P9D5</accession>
<organism evidence="2 3">
    <name type="scientific">Reticulomyxa filosa</name>
    <dbReference type="NCBI Taxonomy" id="46433"/>
    <lineage>
        <taxon>Eukaryota</taxon>
        <taxon>Sar</taxon>
        <taxon>Rhizaria</taxon>
        <taxon>Retaria</taxon>
        <taxon>Foraminifera</taxon>
        <taxon>Monothalamids</taxon>
        <taxon>Reticulomyxidae</taxon>
        <taxon>Reticulomyxa</taxon>
    </lineage>
</organism>
<keyword evidence="3" id="KW-1185">Reference proteome</keyword>
<evidence type="ECO:0000256" key="1">
    <source>
        <dbReference type="SAM" id="Coils"/>
    </source>
</evidence>
<name>X6P9D5_RETFI</name>
<evidence type="ECO:0000313" key="3">
    <source>
        <dbReference type="Proteomes" id="UP000023152"/>
    </source>
</evidence>
<reference evidence="2 3" key="1">
    <citation type="journal article" date="2013" name="Curr. Biol.">
        <title>The Genome of the Foraminiferan Reticulomyxa filosa.</title>
        <authorList>
            <person name="Glockner G."/>
            <person name="Hulsmann N."/>
            <person name="Schleicher M."/>
            <person name="Noegel A.A."/>
            <person name="Eichinger L."/>
            <person name="Gallinger C."/>
            <person name="Pawlowski J."/>
            <person name="Sierra R."/>
            <person name="Euteneuer U."/>
            <person name="Pillet L."/>
            <person name="Moustafa A."/>
            <person name="Platzer M."/>
            <person name="Groth M."/>
            <person name="Szafranski K."/>
            <person name="Schliwa M."/>
        </authorList>
    </citation>
    <scope>NUCLEOTIDE SEQUENCE [LARGE SCALE GENOMIC DNA]</scope>
</reference>
<comment type="caution">
    <text evidence="2">The sequence shown here is derived from an EMBL/GenBank/DDBJ whole genome shotgun (WGS) entry which is preliminary data.</text>
</comment>
<dbReference type="AlphaFoldDB" id="X6P9D5"/>